<evidence type="ECO:0000313" key="1">
    <source>
        <dbReference type="EMBL" id="ALP47120.1"/>
    </source>
</evidence>
<dbReference type="Pfam" id="PF08010">
    <property type="entry name" value="Phage_30_3"/>
    <property type="match status" value="1"/>
</dbReference>
<dbReference type="Gene3D" id="1.10.357.40">
    <property type="entry name" value="YbiA-like"/>
    <property type="match status" value="1"/>
</dbReference>
<dbReference type="SUPFAM" id="SSF143990">
    <property type="entry name" value="YbiA-like"/>
    <property type="match status" value="1"/>
</dbReference>
<gene>
    <name evidence="1" type="ORF">phiGrn1_0185</name>
</gene>
<dbReference type="CDD" id="cd15457">
    <property type="entry name" value="NADAR"/>
    <property type="match status" value="1"/>
</dbReference>
<proteinExistence type="predicted"/>
<dbReference type="InterPro" id="IPR012596">
    <property type="entry name" value="Phage_T4_Y12G"/>
</dbReference>
<dbReference type="EMBL" id="KT919972">
    <property type="protein sequence ID" value="ALP47120.1"/>
    <property type="molecule type" value="Genomic_DNA"/>
</dbReference>
<sequence length="154" mass="17167">MDIKSGAGYPASALSNFAPHAFTVRGVECASMEGFLQSLKFKNPDMQREVCKLVGKVAKARGAKKNWQRTQTLYWQGEPIQRGSVGYQLLLDDAYAALAQNVKFQKALLATGKATLTHSIGRKKQAETVLTVQEFCSRLTEIREHLQNEAYERS</sequence>
<evidence type="ECO:0000313" key="2">
    <source>
        <dbReference type="Proteomes" id="UP000230575"/>
    </source>
</evidence>
<reference evidence="1 2" key="1">
    <citation type="journal article" date="2016" name="Front. Microbiol.">
        <title>Comparative Functional Genomic Analysis of Two Vibrio Phages Reveals Complex Metabolic Interactions with the Host Cell.</title>
        <authorList>
            <person name="Skliros D."/>
            <person name="Kalatzis P.G."/>
            <person name="Katharios P."/>
            <person name="Flemetakis E."/>
        </authorList>
    </citation>
    <scope>NUCLEOTIDE SEQUENCE [LARGE SCALE GENOMIC DNA]</scope>
</reference>
<dbReference type="Proteomes" id="UP000230575">
    <property type="component" value="Segment"/>
</dbReference>
<accession>A0A126HH09</accession>
<organism evidence="1 2">
    <name type="scientific">Vibrio phage phi-Grn1</name>
    <dbReference type="NCBI Taxonomy" id="1747713"/>
    <lineage>
        <taxon>Viruses</taxon>
        <taxon>Duplodnaviria</taxon>
        <taxon>Heunggongvirae</taxon>
        <taxon>Uroviricota</taxon>
        <taxon>Caudoviricetes</taxon>
        <taxon>Pantevenvirales</taxon>
        <taxon>Straboviridae</taxon>
        <taxon>Schizotequatrovirus</taxon>
        <taxon>Schizotequatrovirus valkk3</taxon>
    </lineage>
</organism>
<dbReference type="InterPro" id="IPR037238">
    <property type="entry name" value="YbiA-like_sf"/>
</dbReference>
<name>A0A126HH09_9CAUD</name>
<protein>
    <submittedName>
        <fullName evidence="1">Uncharacterized protein</fullName>
    </submittedName>
</protein>
<dbReference type="InterPro" id="IPR012816">
    <property type="entry name" value="NADAR"/>
</dbReference>